<dbReference type="OrthoDB" id="7032238at2"/>
<reference evidence="2 3" key="1">
    <citation type="submission" date="2017-10" db="EMBL/GenBank/DDBJ databases">
        <title>Two draft genome sequences of Pusillimonas sp. strains isolated from a nitrate- and radionuclide-contaminated groundwater in Russia.</title>
        <authorList>
            <person name="Grouzdev D.S."/>
            <person name="Tourova T.P."/>
            <person name="Goeva M.A."/>
            <person name="Babich T.L."/>
            <person name="Sokolova D.S."/>
            <person name="Abdullin R."/>
            <person name="Poltaraus A.B."/>
            <person name="Toshchakov S.V."/>
            <person name="Nazina T.N."/>
        </authorList>
    </citation>
    <scope>NUCLEOTIDE SEQUENCE [LARGE SCALE GENOMIC DNA]</scope>
    <source>
        <strain evidence="2 3">JR1/69-2-13</strain>
    </source>
</reference>
<keyword evidence="1" id="KW-1133">Transmembrane helix</keyword>
<evidence type="ECO:0008006" key="4">
    <source>
        <dbReference type="Google" id="ProtNLM"/>
    </source>
</evidence>
<gene>
    <name evidence="2" type="ORF">CR155_09435</name>
</gene>
<accession>A0A2N4UH97</accession>
<dbReference type="AlphaFoldDB" id="A0A2N4UH97"/>
<feature type="transmembrane region" description="Helical" evidence="1">
    <location>
        <begin position="266"/>
        <end position="286"/>
    </location>
</feature>
<evidence type="ECO:0000313" key="3">
    <source>
        <dbReference type="Proteomes" id="UP000234328"/>
    </source>
</evidence>
<protein>
    <recommendedName>
        <fullName evidence="4">Mll5186 protein</fullName>
    </recommendedName>
</protein>
<organism evidence="2 3">
    <name type="scientific">Pollutimonas nitritireducens</name>
    <dbReference type="NCBI Taxonomy" id="2045209"/>
    <lineage>
        <taxon>Bacteria</taxon>
        <taxon>Pseudomonadati</taxon>
        <taxon>Pseudomonadota</taxon>
        <taxon>Betaproteobacteria</taxon>
        <taxon>Burkholderiales</taxon>
        <taxon>Alcaligenaceae</taxon>
        <taxon>Pollutimonas</taxon>
    </lineage>
</organism>
<proteinExistence type="predicted"/>
<keyword evidence="3" id="KW-1185">Reference proteome</keyword>
<evidence type="ECO:0000313" key="2">
    <source>
        <dbReference type="EMBL" id="PLC54394.1"/>
    </source>
</evidence>
<keyword evidence="1" id="KW-0472">Membrane</keyword>
<evidence type="ECO:0000256" key="1">
    <source>
        <dbReference type="SAM" id="Phobius"/>
    </source>
</evidence>
<dbReference type="EMBL" id="PDNV01000005">
    <property type="protein sequence ID" value="PLC54394.1"/>
    <property type="molecule type" value="Genomic_DNA"/>
</dbReference>
<feature type="transmembrane region" description="Helical" evidence="1">
    <location>
        <begin position="105"/>
        <end position="127"/>
    </location>
</feature>
<feature type="transmembrane region" description="Helical" evidence="1">
    <location>
        <begin position="62"/>
        <end position="84"/>
    </location>
</feature>
<feature type="transmembrane region" description="Helical" evidence="1">
    <location>
        <begin position="20"/>
        <end position="42"/>
    </location>
</feature>
<keyword evidence="1" id="KW-0812">Transmembrane</keyword>
<name>A0A2N4UH97_9BURK</name>
<sequence>MAGRQVAPAQASATSWPAIFAGAAAAAALSLILVILGMGLGLSSVSPWSPEGASATTIGISTAIWLALTQIIASGMGGYLAGRLRVRWADADRDEVYFRDTAHGMLSWAVATLVTAVFLGSAIGGMISGGAKAVGSVASGAATAVVAGGSAAMAGGQDDSAPGSSQLDYFVDSLFRSDQPVADATGNQGNNEALTILVKNVGSGSLDPEDKSYLASLVAQRTKLSPQEAEARVDDVYTQAVQTLESAQATAKEAADTARKAAAGTALWTFVALLCGAFFASFFAVWGGRRRDAIDG</sequence>
<comment type="caution">
    <text evidence="2">The sequence shown here is derived from an EMBL/GenBank/DDBJ whole genome shotgun (WGS) entry which is preliminary data.</text>
</comment>
<dbReference type="Proteomes" id="UP000234328">
    <property type="component" value="Unassembled WGS sequence"/>
</dbReference>